<name>A0A0E9RC42_ANGAN</name>
<proteinExistence type="predicted"/>
<dbReference type="EMBL" id="GBXM01082235">
    <property type="protein sequence ID" value="JAH26342.1"/>
    <property type="molecule type" value="Transcribed_RNA"/>
</dbReference>
<dbReference type="AlphaFoldDB" id="A0A0E9RC42"/>
<organism evidence="1">
    <name type="scientific">Anguilla anguilla</name>
    <name type="common">European freshwater eel</name>
    <name type="synonym">Muraena anguilla</name>
    <dbReference type="NCBI Taxonomy" id="7936"/>
    <lineage>
        <taxon>Eukaryota</taxon>
        <taxon>Metazoa</taxon>
        <taxon>Chordata</taxon>
        <taxon>Craniata</taxon>
        <taxon>Vertebrata</taxon>
        <taxon>Euteleostomi</taxon>
        <taxon>Actinopterygii</taxon>
        <taxon>Neopterygii</taxon>
        <taxon>Teleostei</taxon>
        <taxon>Anguilliformes</taxon>
        <taxon>Anguillidae</taxon>
        <taxon>Anguilla</taxon>
    </lineage>
</organism>
<evidence type="ECO:0000313" key="1">
    <source>
        <dbReference type="EMBL" id="JAH26342.1"/>
    </source>
</evidence>
<reference evidence="1" key="1">
    <citation type="submission" date="2014-11" db="EMBL/GenBank/DDBJ databases">
        <authorList>
            <person name="Amaro Gonzalez C."/>
        </authorList>
    </citation>
    <scope>NUCLEOTIDE SEQUENCE</scope>
</reference>
<protein>
    <submittedName>
        <fullName evidence="1">Uncharacterized protein</fullName>
    </submittedName>
</protein>
<accession>A0A0E9RC42</accession>
<sequence>MVKGVDAFRERFGRSVLNLPSSRASCQRRVIFLPGKQKQKAPNFTCKLEG</sequence>
<reference evidence="1" key="2">
    <citation type="journal article" date="2015" name="Fish Shellfish Immunol.">
        <title>Early steps in the European eel (Anguilla anguilla)-Vibrio vulnificus interaction in the gills: Role of the RtxA13 toxin.</title>
        <authorList>
            <person name="Callol A."/>
            <person name="Pajuelo D."/>
            <person name="Ebbesson L."/>
            <person name="Teles M."/>
            <person name="MacKenzie S."/>
            <person name="Amaro C."/>
        </authorList>
    </citation>
    <scope>NUCLEOTIDE SEQUENCE</scope>
</reference>